<dbReference type="InterPro" id="IPR000719">
    <property type="entry name" value="Prot_kinase_dom"/>
</dbReference>
<proteinExistence type="inferred from homology"/>
<dbReference type="EMBL" id="MU069955">
    <property type="protein sequence ID" value="KAF5831352.1"/>
    <property type="molecule type" value="Genomic_DNA"/>
</dbReference>
<dbReference type="PROSITE" id="PS50011">
    <property type="entry name" value="PROTEIN_KINASE_DOM"/>
    <property type="match status" value="1"/>
</dbReference>
<evidence type="ECO:0000256" key="3">
    <source>
        <dbReference type="ARBA" id="ARBA00022741"/>
    </source>
</evidence>
<feature type="domain" description="Protein kinase" evidence="10">
    <location>
        <begin position="174"/>
        <end position="490"/>
    </location>
</feature>
<keyword evidence="9" id="KW-0812">Transmembrane</keyword>
<evidence type="ECO:0000313" key="12">
    <source>
        <dbReference type="Proteomes" id="UP000815325"/>
    </source>
</evidence>
<dbReference type="Gene3D" id="1.10.510.10">
    <property type="entry name" value="Transferase(Phosphotransferase) domain 1"/>
    <property type="match status" value="1"/>
</dbReference>
<dbReference type="Proteomes" id="UP000815325">
    <property type="component" value="Unassembled WGS sequence"/>
</dbReference>
<name>A0ABQ7G9R5_DUNSA</name>
<keyword evidence="2" id="KW-0808">Transferase</keyword>
<feature type="coiled-coil region" evidence="8">
    <location>
        <begin position="102"/>
        <end position="129"/>
    </location>
</feature>
<keyword evidence="4" id="KW-0418">Kinase</keyword>
<dbReference type="PROSITE" id="PS00107">
    <property type="entry name" value="PROTEIN_KINASE_ATP"/>
    <property type="match status" value="1"/>
</dbReference>
<dbReference type="Gene3D" id="3.30.200.20">
    <property type="entry name" value="Phosphorylase Kinase, domain 1"/>
    <property type="match status" value="1"/>
</dbReference>
<keyword evidence="9" id="KW-0472">Membrane</keyword>
<evidence type="ECO:0000256" key="8">
    <source>
        <dbReference type="SAM" id="Coils"/>
    </source>
</evidence>
<dbReference type="SUPFAM" id="SSF56112">
    <property type="entry name" value="Protein kinase-like (PK-like)"/>
    <property type="match status" value="1"/>
</dbReference>
<evidence type="ECO:0000256" key="4">
    <source>
        <dbReference type="ARBA" id="ARBA00022777"/>
    </source>
</evidence>
<evidence type="ECO:0000256" key="2">
    <source>
        <dbReference type="ARBA" id="ARBA00022679"/>
    </source>
</evidence>
<evidence type="ECO:0000256" key="1">
    <source>
        <dbReference type="ARBA" id="ARBA00022527"/>
    </source>
</evidence>
<feature type="binding site" evidence="6">
    <location>
        <position position="201"/>
    </location>
    <ligand>
        <name>ATP</name>
        <dbReference type="ChEBI" id="CHEBI:30616"/>
    </ligand>
</feature>
<evidence type="ECO:0000256" key="7">
    <source>
        <dbReference type="RuleBase" id="RU000304"/>
    </source>
</evidence>
<dbReference type="InterPro" id="IPR017441">
    <property type="entry name" value="Protein_kinase_ATP_BS"/>
</dbReference>
<dbReference type="InterPro" id="IPR011009">
    <property type="entry name" value="Kinase-like_dom_sf"/>
</dbReference>
<dbReference type="PROSITE" id="PS00108">
    <property type="entry name" value="PROTEIN_KINASE_ST"/>
    <property type="match status" value="1"/>
</dbReference>
<keyword evidence="5 6" id="KW-0067">ATP-binding</keyword>
<dbReference type="PANTHER" id="PTHR44329:SF214">
    <property type="entry name" value="PROTEIN KINASE DOMAIN-CONTAINING PROTEIN"/>
    <property type="match status" value="1"/>
</dbReference>
<dbReference type="PANTHER" id="PTHR44329">
    <property type="entry name" value="SERINE/THREONINE-PROTEIN KINASE TNNI3K-RELATED"/>
    <property type="match status" value="1"/>
</dbReference>
<feature type="transmembrane region" description="Helical" evidence="9">
    <location>
        <begin position="63"/>
        <end position="82"/>
    </location>
</feature>
<keyword evidence="8" id="KW-0175">Coiled coil</keyword>
<reference evidence="11" key="1">
    <citation type="submission" date="2017-08" db="EMBL/GenBank/DDBJ databases">
        <authorList>
            <person name="Polle J.E."/>
            <person name="Barry K."/>
            <person name="Cushman J."/>
            <person name="Schmutz J."/>
            <person name="Tran D."/>
            <person name="Hathwaick L.T."/>
            <person name="Yim W.C."/>
            <person name="Jenkins J."/>
            <person name="Mckie-Krisberg Z.M."/>
            <person name="Prochnik S."/>
            <person name="Lindquist E."/>
            <person name="Dockter R.B."/>
            <person name="Adam C."/>
            <person name="Molina H."/>
            <person name="Bunkerborg J."/>
            <person name="Jin E."/>
            <person name="Buchheim M."/>
            <person name="Magnuson J."/>
        </authorList>
    </citation>
    <scope>NUCLEOTIDE SEQUENCE</scope>
    <source>
        <strain evidence="11">CCAP 19/18</strain>
    </source>
</reference>
<dbReference type="InterPro" id="IPR001245">
    <property type="entry name" value="Ser-Thr/Tyr_kinase_cat_dom"/>
</dbReference>
<protein>
    <submittedName>
        <fullName evidence="11">Kinase-like domain-containing protein</fullName>
    </submittedName>
</protein>
<keyword evidence="12" id="KW-1185">Reference proteome</keyword>
<accession>A0ABQ7G9R5</accession>
<dbReference type="Pfam" id="PF07714">
    <property type="entry name" value="PK_Tyr_Ser-Thr"/>
    <property type="match status" value="2"/>
</dbReference>
<sequence>MHRLVNRHPFASGSNAPARILAEQGSVLAEGSAQSRIDVPGVDWDLEVFNPAIDEAKATEKGLIALIVVASVILSCLLLLLLTSNKEYVQLLREQVATHGALEKANDHLTHAKRVLEAEKQQRETLVERQLKLISCFDARDRKSSGRATLGRIAEARQQISSTTPQHDHGEDNVQLLELLGNGTFGKVHRGLWRGTVVAIKIMLLPANMSGAEKREKMVVWEAAISSSLTHPNIVQTYSYSIKPIQGSKEQQQANSQGDLQSLGSAIQICGATCSPLPSGEFDGTKHTSPDCPAFLCAKEEQRTSVHSFEVQLVLEYCDKGCLRDALDQGVFMGPTGLNYPAILDSAEDIARAMLHLHCNNVLHMDLKARNVMLASSGTEGRGVCCKIADFGLAVRMGSMETHMSEVFQGTATHMAPEVLLEGRVSKAADVYAFGITLWELFTGGEPYRGVPRALLGHKVAREQKRPSFPPVMPEGYKALLRKASQGGHQ</sequence>
<organism evidence="11 12">
    <name type="scientific">Dunaliella salina</name>
    <name type="common">Green alga</name>
    <name type="synonym">Protococcus salinus</name>
    <dbReference type="NCBI Taxonomy" id="3046"/>
    <lineage>
        <taxon>Eukaryota</taxon>
        <taxon>Viridiplantae</taxon>
        <taxon>Chlorophyta</taxon>
        <taxon>core chlorophytes</taxon>
        <taxon>Chlorophyceae</taxon>
        <taxon>CS clade</taxon>
        <taxon>Chlamydomonadales</taxon>
        <taxon>Dunaliellaceae</taxon>
        <taxon>Dunaliella</taxon>
    </lineage>
</organism>
<evidence type="ECO:0000259" key="10">
    <source>
        <dbReference type="PROSITE" id="PS50011"/>
    </source>
</evidence>
<gene>
    <name evidence="11" type="ORF">DUNSADRAFT_13259</name>
</gene>
<dbReference type="SMART" id="SM00220">
    <property type="entry name" value="S_TKc"/>
    <property type="match status" value="1"/>
</dbReference>
<evidence type="ECO:0000256" key="5">
    <source>
        <dbReference type="ARBA" id="ARBA00022840"/>
    </source>
</evidence>
<keyword evidence="3 6" id="KW-0547">Nucleotide-binding</keyword>
<keyword evidence="9" id="KW-1133">Transmembrane helix</keyword>
<comment type="caution">
    <text evidence="11">The sequence shown here is derived from an EMBL/GenBank/DDBJ whole genome shotgun (WGS) entry which is preliminary data.</text>
</comment>
<keyword evidence="1 7" id="KW-0723">Serine/threonine-protein kinase</keyword>
<dbReference type="InterPro" id="IPR051681">
    <property type="entry name" value="Ser/Thr_Kinases-Pseudokinases"/>
</dbReference>
<comment type="similarity">
    <text evidence="7">Belongs to the protein kinase superfamily.</text>
</comment>
<evidence type="ECO:0000256" key="9">
    <source>
        <dbReference type="SAM" id="Phobius"/>
    </source>
</evidence>
<evidence type="ECO:0000256" key="6">
    <source>
        <dbReference type="PROSITE-ProRule" id="PRU10141"/>
    </source>
</evidence>
<evidence type="ECO:0000313" key="11">
    <source>
        <dbReference type="EMBL" id="KAF5831352.1"/>
    </source>
</evidence>
<dbReference type="InterPro" id="IPR008271">
    <property type="entry name" value="Ser/Thr_kinase_AS"/>
</dbReference>